<evidence type="ECO:0000313" key="2">
    <source>
        <dbReference type="Proteomes" id="UP000236291"/>
    </source>
</evidence>
<evidence type="ECO:0000313" key="1">
    <source>
        <dbReference type="EMBL" id="PNX94689.1"/>
    </source>
</evidence>
<dbReference type="Proteomes" id="UP000236291">
    <property type="component" value="Unassembled WGS sequence"/>
</dbReference>
<gene>
    <name evidence="1" type="ORF">L195_g017867</name>
</gene>
<comment type="caution">
    <text evidence="1">The sequence shown here is derived from an EMBL/GenBank/DDBJ whole genome shotgun (WGS) entry which is preliminary data.</text>
</comment>
<organism evidence="1 2">
    <name type="scientific">Trifolium pratense</name>
    <name type="common">Red clover</name>
    <dbReference type="NCBI Taxonomy" id="57577"/>
    <lineage>
        <taxon>Eukaryota</taxon>
        <taxon>Viridiplantae</taxon>
        <taxon>Streptophyta</taxon>
        <taxon>Embryophyta</taxon>
        <taxon>Tracheophyta</taxon>
        <taxon>Spermatophyta</taxon>
        <taxon>Magnoliopsida</taxon>
        <taxon>eudicotyledons</taxon>
        <taxon>Gunneridae</taxon>
        <taxon>Pentapetalae</taxon>
        <taxon>rosids</taxon>
        <taxon>fabids</taxon>
        <taxon>Fabales</taxon>
        <taxon>Fabaceae</taxon>
        <taxon>Papilionoideae</taxon>
        <taxon>50 kb inversion clade</taxon>
        <taxon>NPAAA clade</taxon>
        <taxon>Hologalegina</taxon>
        <taxon>IRL clade</taxon>
        <taxon>Trifolieae</taxon>
        <taxon>Trifolium</taxon>
    </lineage>
</organism>
<reference evidence="1 2" key="2">
    <citation type="journal article" date="2017" name="Front. Plant Sci.">
        <title>Gene Classification and Mining of Molecular Markers Useful in Red Clover (Trifolium pratense) Breeding.</title>
        <authorList>
            <person name="Istvanek J."/>
            <person name="Dluhosova J."/>
            <person name="Dluhos P."/>
            <person name="Patkova L."/>
            <person name="Nedelnik J."/>
            <person name="Repkova J."/>
        </authorList>
    </citation>
    <scope>NUCLEOTIDE SEQUENCE [LARGE SCALE GENOMIC DNA]</scope>
    <source>
        <strain evidence="2">cv. Tatra</strain>
        <tissue evidence="1">Young leaves</tissue>
    </source>
</reference>
<dbReference type="AlphaFoldDB" id="A0A2K3MVG3"/>
<accession>A0A2K3MVG3</accession>
<sequence length="39" mass="4314">MFGVDKDLDGVGETCTGHLIKVGCYVEQQCLSLKRRKEG</sequence>
<protein>
    <submittedName>
        <fullName evidence="1">Uncharacterized protein</fullName>
    </submittedName>
</protein>
<proteinExistence type="predicted"/>
<reference evidence="1 2" key="1">
    <citation type="journal article" date="2014" name="Am. J. Bot.">
        <title>Genome assembly and annotation for red clover (Trifolium pratense; Fabaceae).</title>
        <authorList>
            <person name="Istvanek J."/>
            <person name="Jaros M."/>
            <person name="Krenek A."/>
            <person name="Repkova J."/>
        </authorList>
    </citation>
    <scope>NUCLEOTIDE SEQUENCE [LARGE SCALE GENOMIC DNA]</scope>
    <source>
        <strain evidence="2">cv. Tatra</strain>
        <tissue evidence="1">Young leaves</tissue>
    </source>
</reference>
<dbReference type="EMBL" id="ASHM01012726">
    <property type="protein sequence ID" value="PNX94689.1"/>
    <property type="molecule type" value="Genomic_DNA"/>
</dbReference>
<name>A0A2K3MVG3_TRIPR</name>